<dbReference type="GO" id="GO:1904680">
    <property type="term" value="F:peptide transmembrane transporter activity"/>
    <property type="evidence" value="ECO:0007669"/>
    <property type="project" value="TreeGrafter"/>
</dbReference>
<dbReference type="Proteomes" id="UP000199614">
    <property type="component" value="Unassembled WGS sequence"/>
</dbReference>
<gene>
    <name evidence="3" type="ORF">SAMN05216207_101088</name>
</gene>
<dbReference type="GO" id="GO:0043190">
    <property type="term" value="C:ATP-binding cassette (ABC) transporter complex"/>
    <property type="evidence" value="ECO:0007669"/>
    <property type="project" value="InterPro"/>
</dbReference>
<evidence type="ECO:0000313" key="4">
    <source>
        <dbReference type="Proteomes" id="UP000199614"/>
    </source>
</evidence>
<dbReference type="CDD" id="cd08490">
    <property type="entry name" value="PBP2_NikA_DppA_OppA_like_3"/>
    <property type="match status" value="1"/>
</dbReference>
<dbReference type="Gene3D" id="3.10.105.10">
    <property type="entry name" value="Dipeptide-binding Protein, Domain 3"/>
    <property type="match status" value="1"/>
</dbReference>
<dbReference type="EMBL" id="FOUY01000010">
    <property type="protein sequence ID" value="SFN21412.1"/>
    <property type="molecule type" value="Genomic_DNA"/>
</dbReference>
<dbReference type="GO" id="GO:0042597">
    <property type="term" value="C:periplasmic space"/>
    <property type="evidence" value="ECO:0007669"/>
    <property type="project" value="UniProtKB-ARBA"/>
</dbReference>
<sequence>MPAAPAAAPPHRRPRLRIAAALAASAAVLAACGGSGEGTGQVVPDAQLTVAMAFAPGAGYAIDTDDAFVLSQLGVTETLVASGADGQARPALATAWEQQPDPRTWRFELRPGVTFQNGEPLTGEAVANALDRLAGVEAPPRAIKSIGLDAAADGATAVRVTTTAPDPVLPLRLSSANTGILAPSAYASTPPAVQGTGTGPMTLTRADGIQSATLQRNDTYWGERPQLAGVTANFVPDPAARALALSAGDADIAQELPDTATLEFTGDEYTNETVAAPRTASLQLNQSRAPFSDLRVRQAVTAAIDRTALGEQALAGSAVPAAELFGPAVTWGAQEPPPPADPARARQLLAEAGFGPENPLRVELGTYANRPELPTLATAVQEMLRAAGIEANIRVGDYDAREPDLLAGDYDMYLVSRSYLLDVPDAGATLQSDYSCAGSYNINRYCSPEFDALLAPLASETDPAARQEVFRQASAKLVTDAVGVPLVHTRANGVGHQVAGYTVDPLAKTLVVPGLAKTG</sequence>
<name>A0A1I4X6T8_PSUAM</name>
<dbReference type="InterPro" id="IPR000914">
    <property type="entry name" value="SBP_5_dom"/>
</dbReference>
<dbReference type="InterPro" id="IPR030678">
    <property type="entry name" value="Peptide/Ni-bd"/>
</dbReference>
<evidence type="ECO:0000259" key="2">
    <source>
        <dbReference type="Pfam" id="PF00496"/>
    </source>
</evidence>
<dbReference type="GO" id="GO:0016747">
    <property type="term" value="F:acyltransferase activity, transferring groups other than amino-acyl groups"/>
    <property type="evidence" value="ECO:0007669"/>
    <property type="project" value="InterPro"/>
</dbReference>
<keyword evidence="1" id="KW-0732">Signal</keyword>
<dbReference type="AlphaFoldDB" id="A0A1I4X6T8"/>
<dbReference type="InterPro" id="IPR039424">
    <property type="entry name" value="SBP_5"/>
</dbReference>
<feature type="domain" description="Solute-binding protein family 5" evidence="2">
    <location>
        <begin position="89"/>
        <end position="440"/>
    </location>
</feature>
<dbReference type="PROSITE" id="PS00099">
    <property type="entry name" value="THIOLASE_3"/>
    <property type="match status" value="1"/>
</dbReference>
<organism evidence="3 4">
    <name type="scientific">Pseudonocardia ammonioxydans</name>
    <dbReference type="NCBI Taxonomy" id="260086"/>
    <lineage>
        <taxon>Bacteria</taxon>
        <taxon>Bacillati</taxon>
        <taxon>Actinomycetota</taxon>
        <taxon>Actinomycetes</taxon>
        <taxon>Pseudonocardiales</taxon>
        <taxon>Pseudonocardiaceae</taxon>
        <taxon>Pseudonocardia</taxon>
    </lineage>
</organism>
<dbReference type="Pfam" id="PF00496">
    <property type="entry name" value="SBP_bac_5"/>
    <property type="match status" value="1"/>
</dbReference>
<dbReference type="PANTHER" id="PTHR30290">
    <property type="entry name" value="PERIPLASMIC BINDING COMPONENT OF ABC TRANSPORTER"/>
    <property type="match status" value="1"/>
</dbReference>
<reference evidence="3 4" key="1">
    <citation type="submission" date="2016-10" db="EMBL/GenBank/DDBJ databases">
        <authorList>
            <person name="de Groot N.N."/>
        </authorList>
    </citation>
    <scope>NUCLEOTIDE SEQUENCE [LARGE SCALE GENOMIC DNA]</scope>
    <source>
        <strain evidence="3 4">CGMCC 4.1877</strain>
    </source>
</reference>
<dbReference type="Gene3D" id="3.40.190.10">
    <property type="entry name" value="Periplasmic binding protein-like II"/>
    <property type="match status" value="1"/>
</dbReference>
<protein>
    <submittedName>
        <fullName evidence="3">Peptide/nickel transport system substrate-binding protein</fullName>
    </submittedName>
</protein>
<keyword evidence="4" id="KW-1185">Reference proteome</keyword>
<dbReference type="GO" id="GO:0015833">
    <property type="term" value="P:peptide transport"/>
    <property type="evidence" value="ECO:0007669"/>
    <property type="project" value="TreeGrafter"/>
</dbReference>
<accession>A0A1I4X6T8</accession>
<feature type="chain" id="PRO_5011636065" evidence="1">
    <location>
        <begin position="31"/>
        <end position="519"/>
    </location>
</feature>
<proteinExistence type="predicted"/>
<dbReference type="PIRSF" id="PIRSF002741">
    <property type="entry name" value="MppA"/>
    <property type="match status" value="1"/>
</dbReference>
<dbReference type="SUPFAM" id="SSF53850">
    <property type="entry name" value="Periplasmic binding protein-like II"/>
    <property type="match status" value="1"/>
</dbReference>
<dbReference type="OrthoDB" id="5243526at2"/>
<feature type="signal peptide" evidence="1">
    <location>
        <begin position="1"/>
        <end position="30"/>
    </location>
</feature>
<dbReference type="InterPro" id="IPR020610">
    <property type="entry name" value="Thiolase_AS"/>
</dbReference>
<dbReference type="PANTHER" id="PTHR30290:SF65">
    <property type="entry name" value="MONOACYL PHOSPHATIDYLINOSITOL TETRAMANNOSIDE-BINDING PROTEIN LPQW-RELATED"/>
    <property type="match status" value="1"/>
</dbReference>
<dbReference type="STRING" id="260086.SAMN05216207_101088"/>
<dbReference type="RefSeq" id="WP_093341622.1">
    <property type="nucleotide sequence ID" value="NZ_FOUY01000010.1"/>
</dbReference>
<evidence type="ECO:0000313" key="3">
    <source>
        <dbReference type="EMBL" id="SFN21412.1"/>
    </source>
</evidence>
<evidence type="ECO:0000256" key="1">
    <source>
        <dbReference type="SAM" id="SignalP"/>
    </source>
</evidence>